<keyword evidence="1" id="KW-0472">Membrane</keyword>
<accession>A0A2N1UPF5</accession>
<proteinExistence type="predicted"/>
<feature type="transmembrane region" description="Helical" evidence="1">
    <location>
        <begin position="78"/>
        <end position="98"/>
    </location>
</feature>
<reference evidence="2 3" key="1">
    <citation type="journal article" date="2017" name="ISME J.">
        <title>Potential for microbial H2 and metal transformations associated with novel bacteria and archaea in deep terrestrial subsurface sediments.</title>
        <authorList>
            <person name="Hernsdorf A.W."/>
            <person name="Amano Y."/>
            <person name="Miyakawa K."/>
            <person name="Ise K."/>
            <person name="Suzuki Y."/>
            <person name="Anantharaman K."/>
            <person name="Probst A."/>
            <person name="Burstein D."/>
            <person name="Thomas B.C."/>
            <person name="Banfield J.F."/>
        </authorList>
    </citation>
    <scope>NUCLEOTIDE SEQUENCE [LARGE SCALE GENOMIC DNA]</scope>
    <source>
        <strain evidence="2">HGW-Kuenenbacteria-1</strain>
    </source>
</reference>
<evidence type="ECO:0000313" key="3">
    <source>
        <dbReference type="Proteomes" id="UP000233414"/>
    </source>
</evidence>
<dbReference type="AlphaFoldDB" id="A0A2N1UPF5"/>
<evidence type="ECO:0000256" key="1">
    <source>
        <dbReference type="SAM" id="Phobius"/>
    </source>
</evidence>
<keyword evidence="1" id="KW-1133">Transmembrane helix</keyword>
<comment type="caution">
    <text evidence="2">The sequence shown here is derived from an EMBL/GenBank/DDBJ whole genome shotgun (WGS) entry which is preliminary data.</text>
</comment>
<organism evidence="2 3">
    <name type="scientific">Candidatus Kuenenbacteria bacterium HGW-Kuenenbacteria-1</name>
    <dbReference type="NCBI Taxonomy" id="2013812"/>
    <lineage>
        <taxon>Bacteria</taxon>
        <taxon>Candidatus Kueneniibacteriota</taxon>
    </lineage>
</organism>
<protein>
    <submittedName>
        <fullName evidence="2">Uncharacterized protein</fullName>
    </submittedName>
</protein>
<keyword evidence="1" id="KW-0812">Transmembrane</keyword>
<name>A0A2N1UPF5_9BACT</name>
<dbReference type="EMBL" id="PGYQ01000001">
    <property type="protein sequence ID" value="PKL72765.1"/>
    <property type="molecule type" value="Genomic_DNA"/>
</dbReference>
<feature type="transmembrane region" description="Helical" evidence="1">
    <location>
        <begin position="105"/>
        <end position="128"/>
    </location>
</feature>
<sequence length="129" mass="15397">MIFYQKLLKIIITNIQNNLFRKDNFILLNLSIGLLSNFFIWGIIFFKLQNLKENLVPLYYNIYLNIGLIGQTKELFKLPQIGLIIYLFNFFLAYFLYLKNKFLSHCLLICSILVQFLLILEIFLLFSII</sequence>
<gene>
    <name evidence="2" type="ORF">CVV26_00700</name>
</gene>
<dbReference type="Proteomes" id="UP000233414">
    <property type="component" value="Unassembled WGS sequence"/>
</dbReference>
<evidence type="ECO:0000313" key="2">
    <source>
        <dbReference type="EMBL" id="PKL72765.1"/>
    </source>
</evidence>
<feature type="transmembrane region" description="Helical" evidence="1">
    <location>
        <begin position="25"/>
        <end position="46"/>
    </location>
</feature>